<organism evidence="1 2">
    <name type="scientific">Kineosporia succinea</name>
    <dbReference type="NCBI Taxonomy" id="84632"/>
    <lineage>
        <taxon>Bacteria</taxon>
        <taxon>Bacillati</taxon>
        <taxon>Actinomycetota</taxon>
        <taxon>Actinomycetes</taxon>
        <taxon>Kineosporiales</taxon>
        <taxon>Kineosporiaceae</taxon>
        <taxon>Kineosporia</taxon>
    </lineage>
</organism>
<comment type="caution">
    <text evidence="1">The sequence shown here is derived from an EMBL/GenBank/DDBJ whole genome shotgun (WGS) entry which is preliminary data.</text>
</comment>
<proteinExistence type="predicted"/>
<evidence type="ECO:0008006" key="3">
    <source>
        <dbReference type="Google" id="ProtNLM"/>
    </source>
</evidence>
<gene>
    <name evidence="1" type="ORF">J2S57_001563</name>
</gene>
<accession>A0ABT9NZE7</accession>
<dbReference type="RefSeq" id="WP_307239976.1">
    <property type="nucleotide sequence ID" value="NZ_JAUSQZ010000001.1"/>
</dbReference>
<name>A0ABT9NZE7_9ACTN</name>
<dbReference type="EMBL" id="JAUSQZ010000001">
    <property type="protein sequence ID" value="MDP9825814.1"/>
    <property type="molecule type" value="Genomic_DNA"/>
</dbReference>
<dbReference type="NCBIfam" id="NF035938">
    <property type="entry name" value="EboA_domain"/>
    <property type="match status" value="1"/>
</dbReference>
<dbReference type="Proteomes" id="UP001235712">
    <property type="component" value="Unassembled WGS sequence"/>
</dbReference>
<evidence type="ECO:0000313" key="2">
    <source>
        <dbReference type="Proteomes" id="UP001235712"/>
    </source>
</evidence>
<protein>
    <recommendedName>
        <fullName evidence="3">HEAT repeat protein</fullName>
    </recommendedName>
</protein>
<dbReference type="InterPro" id="IPR047715">
    <property type="entry name" value="EboA_dom"/>
</dbReference>
<keyword evidence="2" id="KW-1185">Reference proteome</keyword>
<sequence>MNGDVWVRESLVRIEADPASIRRLFPMVTRKVGAGHEQVRARLLRALPDRSELPGLYRYGDVHERRAVIASAAVLGVDDTLLELARDAFRSNDPRLVTASAAAAVVERLSDDEVDQVLMKCVFMGIDLSEVPALTARATARTSKMVAGFALERIVAGRDVAPQLWGVIDRYPPDVEIAQIERQLTADDPERRRAAAQALAGRG</sequence>
<evidence type="ECO:0000313" key="1">
    <source>
        <dbReference type="EMBL" id="MDP9825814.1"/>
    </source>
</evidence>
<reference evidence="1 2" key="1">
    <citation type="submission" date="2023-07" db="EMBL/GenBank/DDBJ databases">
        <title>Sequencing the genomes of 1000 actinobacteria strains.</title>
        <authorList>
            <person name="Klenk H.-P."/>
        </authorList>
    </citation>
    <scope>NUCLEOTIDE SEQUENCE [LARGE SCALE GENOMIC DNA]</scope>
    <source>
        <strain evidence="1 2">DSM 44388</strain>
    </source>
</reference>